<proteinExistence type="predicted"/>
<keyword evidence="1" id="KW-0547">Nucleotide-binding</keyword>
<comment type="caution">
    <text evidence="1">The sequence shown here is derived from an EMBL/GenBank/DDBJ whole genome shotgun (WGS) entry which is preliminary data.</text>
</comment>
<dbReference type="RefSeq" id="WP_187574957.1">
    <property type="nucleotide sequence ID" value="NZ_JACRTI010000101.1"/>
</dbReference>
<dbReference type="GO" id="GO:0005524">
    <property type="term" value="F:ATP binding"/>
    <property type="evidence" value="ECO:0007669"/>
    <property type="project" value="UniProtKB-KW"/>
</dbReference>
<reference evidence="1 2" key="1">
    <citation type="submission" date="2020-08" db="EMBL/GenBank/DDBJ databases">
        <title>Genome public.</title>
        <authorList>
            <person name="Liu C."/>
            <person name="Sun Q."/>
        </authorList>
    </citation>
    <scope>NUCLEOTIDE SEQUENCE [LARGE SCALE GENOMIC DNA]</scope>
    <source>
        <strain evidence="1 2">426_9</strain>
    </source>
</reference>
<evidence type="ECO:0000313" key="2">
    <source>
        <dbReference type="Proteomes" id="UP000629596"/>
    </source>
</evidence>
<evidence type="ECO:0000313" key="1">
    <source>
        <dbReference type="EMBL" id="MBC8603918.1"/>
    </source>
</evidence>
<accession>A0ABR7P6D0</accession>
<keyword evidence="2" id="KW-1185">Reference proteome</keyword>
<dbReference type="EMBL" id="JACRTI010000101">
    <property type="protein sequence ID" value="MBC8603918.1"/>
    <property type="molecule type" value="Genomic_DNA"/>
</dbReference>
<organism evidence="1 2">
    <name type="scientific">Parabacteroides acidifaciens</name>
    <dbReference type="NCBI Taxonomy" id="2290935"/>
    <lineage>
        <taxon>Bacteria</taxon>
        <taxon>Pseudomonadati</taxon>
        <taxon>Bacteroidota</taxon>
        <taxon>Bacteroidia</taxon>
        <taxon>Bacteroidales</taxon>
        <taxon>Tannerellaceae</taxon>
        <taxon>Parabacteroides</taxon>
    </lineage>
</organism>
<name>A0ABR7P6D0_9BACT</name>
<keyword evidence="1" id="KW-0067">ATP-binding</keyword>
<dbReference type="Proteomes" id="UP000629596">
    <property type="component" value="Unassembled WGS sequence"/>
</dbReference>
<dbReference type="PANTHER" id="PTHR33295:SF20">
    <property type="entry name" value="ATPASE"/>
    <property type="match status" value="1"/>
</dbReference>
<protein>
    <submittedName>
        <fullName evidence="1">ATP-binding protein</fullName>
    </submittedName>
</protein>
<gene>
    <name evidence="1" type="ORF">H8784_19620</name>
</gene>
<dbReference type="PANTHER" id="PTHR33295">
    <property type="entry name" value="ATPASE"/>
    <property type="match status" value="1"/>
</dbReference>
<sequence>MLFPVRNKNAYLVNRIRPADIQGKRPFRPMDVEQILENVVYHHLSLCGYTLSVGRNGDREIDFLAERNREKVYVQVAYSVIEPKTYEREFGNLRMIKDNYPKYVVTMDEIEGISDGGIKQLPIRTFLMQESF</sequence>